<dbReference type="SMART" id="SM00822">
    <property type="entry name" value="PKS_KR"/>
    <property type="match status" value="1"/>
</dbReference>
<dbReference type="EMBL" id="AAOH01000008">
    <property type="protein sequence ID" value="EAR26949.1"/>
    <property type="molecule type" value="Genomic_DNA"/>
</dbReference>
<evidence type="ECO:0000256" key="3">
    <source>
        <dbReference type="RuleBase" id="RU000363"/>
    </source>
</evidence>
<evidence type="ECO:0000313" key="6">
    <source>
        <dbReference type="Proteomes" id="UP000006201"/>
    </source>
</evidence>
<dbReference type="AlphaFoldDB" id="A4CED7"/>
<dbReference type="SUPFAM" id="SSF51735">
    <property type="entry name" value="NAD(P)-binding Rossmann-fold domains"/>
    <property type="match status" value="1"/>
</dbReference>
<accession>A4CED7</accession>
<dbReference type="GO" id="GO:0016020">
    <property type="term" value="C:membrane"/>
    <property type="evidence" value="ECO:0007669"/>
    <property type="project" value="TreeGrafter"/>
</dbReference>
<proteinExistence type="inferred from homology"/>
<dbReference type="OrthoDB" id="6503536at2"/>
<comment type="caution">
    <text evidence="5">The sequence shown here is derived from an EMBL/GenBank/DDBJ whole genome shotgun (WGS) entry which is preliminary data.</text>
</comment>
<feature type="domain" description="Ketoreductase" evidence="4">
    <location>
        <begin position="3"/>
        <end position="193"/>
    </location>
</feature>
<comment type="similarity">
    <text evidence="1 3">Belongs to the short-chain dehydrogenases/reductases (SDR) family.</text>
</comment>
<evidence type="ECO:0000259" key="4">
    <source>
        <dbReference type="SMART" id="SM00822"/>
    </source>
</evidence>
<dbReference type="PIRSF" id="PIRSF000126">
    <property type="entry name" value="11-beta-HSD1"/>
    <property type="match status" value="1"/>
</dbReference>
<dbReference type="PROSITE" id="PS00061">
    <property type="entry name" value="ADH_SHORT"/>
    <property type="match status" value="1"/>
</dbReference>
<dbReference type="PANTHER" id="PTHR44196">
    <property type="entry name" value="DEHYDROGENASE/REDUCTASE SDR FAMILY MEMBER 7B"/>
    <property type="match status" value="1"/>
</dbReference>
<evidence type="ECO:0000313" key="5">
    <source>
        <dbReference type="EMBL" id="EAR26949.1"/>
    </source>
</evidence>
<dbReference type="RefSeq" id="WP_009839192.1">
    <property type="nucleotide sequence ID" value="NZ_AAOH01000008.1"/>
</dbReference>
<dbReference type="GO" id="GO:0016491">
    <property type="term" value="F:oxidoreductase activity"/>
    <property type="evidence" value="ECO:0007669"/>
    <property type="project" value="UniProtKB-KW"/>
</dbReference>
<evidence type="ECO:0000256" key="1">
    <source>
        <dbReference type="ARBA" id="ARBA00006484"/>
    </source>
</evidence>
<dbReference type="PANTHER" id="PTHR44196:SF1">
    <property type="entry name" value="DEHYDROGENASE_REDUCTASE SDR FAMILY MEMBER 7B"/>
    <property type="match status" value="1"/>
</dbReference>
<reference evidence="5 6" key="1">
    <citation type="submission" date="2006-02" db="EMBL/GenBank/DDBJ databases">
        <authorList>
            <person name="Moran M.A."/>
            <person name="Kjelleberg S."/>
            <person name="Egan S."/>
            <person name="Saunders N."/>
            <person name="Thomas T."/>
            <person name="Ferriera S."/>
            <person name="Johnson J."/>
            <person name="Kravitz S."/>
            <person name="Halpern A."/>
            <person name="Remington K."/>
            <person name="Beeson K."/>
            <person name="Tran B."/>
            <person name="Rogers Y.-H."/>
            <person name="Friedman R."/>
            <person name="Venter J.C."/>
        </authorList>
    </citation>
    <scope>NUCLEOTIDE SEQUENCE [LARGE SCALE GENOMIC DNA]</scope>
    <source>
        <strain evidence="5 6">D2</strain>
    </source>
</reference>
<dbReference type="Gene3D" id="3.40.50.720">
    <property type="entry name" value="NAD(P)-binding Rossmann-like Domain"/>
    <property type="match status" value="1"/>
</dbReference>
<dbReference type="InterPro" id="IPR020904">
    <property type="entry name" value="Sc_DH/Rdtase_CS"/>
</dbReference>
<dbReference type="InterPro" id="IPR036291">
    <property type="entry name" value="NAD(P)-bd_dom_sf"/>
</dbReference>
<evidence type="ECO:0000256" key="2">
    <source>
        <dbReference type="ARBA" id="ARBA00023002"/>
    </source>
</evidence>
<dbReference type="InterPro" id="IPR057326">
    <property type="entry name" value="KR_dom"/>
</dbReference>
<dbReference type="HOGENOM" id="CLU_010194_2_1_6"/>
<dbReference type="CDD" id="cd05233">
    <property type="entry name" value="SDR_c"/>
    <property type="match status" value="1"/>
</dbReference>
<organism evidence="5 6">
    <name type="scientific">Pseudoalteromonas tunicata D2</name>
    <dbReference type="NCBI Taxonomy" id="87626"/>
    <lineage>
        <taxon>Bacteria</taxon>
        <taxon>Pseudomonadati</taxon>
        <taxon>Pseudomonadota</taxon>
        <taxon>Gammaproteobacteria</taxon>
        <taxon>Alteromonadales</taxon>
        <taxon>Pseudoalteromonadaceae</taxon>
        <taxon>Pseudoalteromonas</taxon>
    </lineage>
</organism>
<protein>
    <submittedName>
        <fullName evidence="5">Putative oxidoreductase, short-chain dehydrogenase/reductase family protein</fullName>
    </submittedName>
</protein>
<name>A4CED7_9GAMM</name>
<dbReference type="Pfam" id="PF00106">
    <property type="entry name" value="adh_short"/>
    <property type="match status" value="1"/>
</dbReference>
<keyword evidence="2" id="KW-0560">Oxidoreductase</keyword>
<dbReference type="InterPro" id="IPR002347">
    <property type="entry name" value="SDR_fam"/>
</dbReference>
<dbReference type="Proteomes" id="UP000006201">
    <property type="component" value="Unassembled WGS sequence"/>
</dbReference>
<dbReference type="PRINTS" id="PR00080">
    <property type="entry name" value="SDRFAMILY"/>
</dbReference>
<keyword evidence="6" id="KW-1185">Reference proteome</keyword>
<gene>
    <name evidence="5" type="ORF">PTD2_10223</name>
</gene>
<sequence length="275" mass="29630">MSLTVVITGASKGVGAACAKIYAAQGANLVLVARGLSALEQLAHDLKQQYPNSQILTLGADIAKLDDCQTIISAAVKRFGKINVLINNAGLHHRGEFSAQSADQMAAMVDVNLRAPIYLCALALPHMPKPTTADHQNAIVMVGSLAGRAPLQGAATYSATKAGLRAFTYALHDELIQKNINVAVVSPGPIDTAFIMEEIDVVEDIVYSQPMSTPEQVAENVLTLSKSIRTEIAMPWFSGKLTTLGYLLPSFRRATRGLLYKIGKKNKQKYRNRID</sequence>
<dbReference type="eggNOG" id="COG0300">
    <property type="taxonomic scope" value="Bacteria"/>
</dbReference>
<dbReference type="PRINTS" id="PR00081">
    <property type="entry name" value="GDHRDH"/>
</dbReference>
<dbReference type="STRING" id="87626.PTD2_10223"/>